<dbReference type="CDD" id="cd04301">
    <property type="entry name" value="NAT_SF"/>
    <property type="match status" value="1"/>
</dbReference>
<dbReference type="Gene3D" id="3.40.630.30">
    <property type="match status" value="1"/>
</dbReference>
<name>A0ABP6X5I9_9ACTN</name>
<evidence type="ECO:0000313" key="3">
    <source>
        <dbReference type="EMBL" id="GAA3560690.1"/>
    </source>
</evidence>
<evidence type="ECO:0000259" key="2">
    <source>
        <dbReference type="PROSITE" id="PS51186"/>
    </source>
</evidence>
<feature type="region of interest" description="Disordered" evidence="1">
    <location>
        <begin position="1"/>
        <end position="22"/>
    </location>
</feature>
<keyword evidence="4" id="KW-1185">Reference proteome</keyword>
<evidence type="ECO:0000313" key="4">
    <source>
        <dbReference type="Proteomes" id="UP001500767"/>
    </source>
</evidence>
<comment type="caution">
    <text evidence="3">The sequence shown here is derived from an EMBL/GenBank/DDBJ whole genome shotgun (WGS) entry which is preliminary data.</text>
</comment>
<dbReference type="PANTHER" id="PTHR43441:SF11">
    <property type="entry name" value="RIBOSOMAL-PROTEIN-SERINE ACETYLTRANSFERASE"/>
    <property type="match status" value="1"/>
</dbReference>
<proteinExistence type="predicted"/>
<dbReference type="InterPro" id="IPR051908">
    <property type="entry name" value="Ribosomal_N-acetyltransferase"/>
</dbReference>
<dbReference type="InterPro" id="IPR016181">
    <property type="entry name" value="Acyl_CoA_acyltransferase"/>
</dbReference>
<sequence length="175" mass="19170">MHTDYDPPVPDPAVTLRPQRPSDLPLLVGGDSPFDDFGPIAVGTHPAPSRLDDAGALTVVDEAGQVVGDISWHWRGWGPNAGSRCPMIGIWLRPEHRGRGLGRLAQRRLVEMFFTHTRANRVEAHTDVENVAEQRALEAAGFTREGTTRGAQWRDGAYHDGHLYAVLRADLQPAG</sequence>
<dbReference type="Proteomes" id="UP001500767">
    <property type="component" value="Unassembled WGS sequence"/>
</dbReference>
<protein>
    <submittedName>
        <fullName evidence="3">GNAT family protein</fullName>
    </submittedName>
</protein>
<reference evidence="4" key="1">
    <citation type="journal article" date="2019" name="Int. J. Syst. Evol. Microbiol.">
        <title>The Global Catalogue of Microorganisms (GCM) 10K type strain sequencing project: providing services to taxonomists for standard genome sequencing and annotation.</title>
        <authorList>
            <consortium name="The Broad Institute Genomics Platform"/>
            <consortium name="The Broad Institute Genome Sequencing Center for Infectious Disease"/>
            <person name="Wu L."/>
            <person name="Ma J."/>
        </authorList>
    </citation>
    <scope>NUCLEOTIDE SEQUENCE [LARGE SCALE GENOMIC DNA]</scope>
    <source>
        <strain evidence="4">JCM 16540</strain>
    </source>
</reference>
<gene>
    <name evidence="3" type="ORF">GCM10022197_15230</name>
</gene>
<dbReference type="Pfam" id="PF13302">
    <property type="entry name" value="Acetyltransf_3"/>
    <property type="match status" value="1"/>
</dbReference>
<dbReference type="PROSITE" id="PS51186">
    <property type="entry name" value="GNAT"/>
    <property type="match status" value="1"/>
</dbReference>
<dbReference type="InterPro" id="IPR000182">
    <property type="entry name" value="GNAT_dom"/>
</dbReference>
<dbReference type="PANTHER" id="PTHR43441">
    <property type="entry name" value="RIBOSOMAL-PROTEIN-SERINE ACETYLTRANSFERASE"/>
    <property type="match status" value="1"/>
</dbReference>
<dbReference type="EMBL" id="BAAAYR010000001">
    <property type="protein sequence ID" value="GAA3560690.1"/>
    <property type="molecule type" value="Genomic_DNA"/>
</dbReference>
<dbReference type="SUPFAM" id="SSF55729">
    <property type="entry name" value="Acyl-CoA N-acyltransferases (Nat)"/>
    <property type="match status" value="1"/>
</dbReference>
<accession>A0ABP6X5I9</accession>
<feature type="domain" description="N-acetyltransferase" evidence="2">
    <location>
        <begin position="14"/>
        <end position="170"/>
    </location>
</feature>
<evidence type="ECO:0000256" key="1">
    <source>
        <dbReference type="SAM" id="MobiDB-lite"/>
    </source>
</evidence>
<organism evidence="3 4">
    <name type="scientific">Microlunatus spumicola</name>
    <dbReference type="NCBI Taxonomy" id="81499"/>
    <lineage>
        <taxon>Bacteria</taxon>
        <taxon>Bacillati</taxon>
        <taxon>Actinomycetota</taxon>
        <taxon>Actinomycetes</taxon>
        <taxon>Propionibacteriales</taxon>
        <taxon>Propionibacteriaceae</taxon>
        <taxon>Microlunatus</taxon>
    </lineage>
</organism>